<keyword evidence="4" id="KW-1185">Reference proteome</keyword>
<sequence length="271" mass="29606">MSDANPENLPAVHESEGGVLYRWRWWLLAAAVLVVAGGLALSVAAVTVGLPSIPAWLPVLVLAFLVGQGAATLVAVPLAIYRARAPEQHGIVYFDPRHHPPKFGLKWLDPGEFEELEMLWGDAVSLGTSPPLHLVLMFDRDALEAIGTTRSVMSPHEMENMLFYTSQIWEEQEEELVKLGELERTFRAQVRRMAESLVAESDATYDELTLPNGQGISQMLDSLGDERPDEADAFQEEDGAADGDGAGDELEKEVIEKANDLARDDGGDTDG</sequence>
<feature type="transmembrane region" description="Helical" evidence="2">
    <location>
        <begin position="56"/>
        <end position="81"/>
    </location>
</feature>
<feature type="region of interest" description="Disordered" evidence="1">
    <location>
        <begin position="223"/>
        <end position="247"/>
    </location>
</feature>
<evidence type="ECO:0000313" key="3">
    <source>
        <dbReference type="EMBL" id="GAA0651211.1"/>
    </source>
</evidence>
<dbReference type="RefSeq" id="WP_227261041.1">
    <property type="nucleotide sequence ID" value="NZ_BAAADU010000002.1"/>
</dbReference>
<dbReference type="Proteomes" id="UP001500194">
    <property type="component" value="Unassembled WGS sequence"/>
</dbReference>
<evidence type="ECO:0000313" key="4">
    <source>
        <dbReference type="Proteomes" id="UP001500194"/>
    </source>
</evidence>
<dbReference type="GeneID" id="68574063"/>
<proteinExistence type="predicted"/>
<keyword evidence="2" id="KW-1133">Transmembrane helix</keyword>
<reference evidence="3 4" key="1">
    <citation type="journal article" date="2019" name="Int. J. Syst. Evol. Microbiol.">
        <title>The Global Catalogue of Microorganisms (GCM) 10K type strain sequencing project: providing services to taxonomists for standard genome sequencing and annotation.</title>
        <authorList>
            <consortium name="The Broad Institute Genomics Platform"/>
            <consortium name="The Broad Institute Genome Sequencing Center for Infectious Disease"/>
            <person name="Wu L."/>
            <person name="Ma J."/>
        </authorList>
    </citation>
    <scope>NUCLEOTIDE SEQUENCE [LARGE SCALE GENOMIC DNA]</scope>
    <source>
        <strain evidence="3 4">JCM 16327</strain>
    </source>
</reference>
<comment type="caution">
    <text evidence="3">The sequence shown here is derived from an EMBL/GenBank/DDBJ whole genome shotgun (WGS) entry which is preliminary data.</text>
</comment>
<name>A0AAV3T1I9_9EURY</name>
<dbReference type="AlphaFoldDB" id="A0AAV3T1I9"/>
<protein>
    <submittedName>
        <fullName evidence="3">Uncharacterized protein</fullName>
    </submittedName>
</protein>
<accession>A0AAV3T1I9</accession>
<evidence type="ECO:0000256" key="1">
    <source>
        <dbReference type="SAM" id="MobiDB-lite"/>
    </source>
</evidence>
<feature type="compositionally biased region" description="Acidic residues" evidence="1">
    <location>
        <begin position="227"/>
        <end position="247"/>
    </location>
</feature>
<gene>
    <name evidence="3" type="ORF">GCM10009019_12680</name>
</gene>
<keyword evidence="2" id="KW-0812">Transmembrane</keyword>
<organism evidence="3 4">
    <name type="scientific">Salarchaeum japonicum</name>
    <dbReference type="NCBI Taxonomy" id="555573"/>
    <lineage>
        <taxon>Archaea</taxon>
        <taxon>Methanobacteriati</taxon>
        <taxon>Methanobacteriota</taxon>
        <taxon>Stenosarchaea group</taxon>
        <taxon>Halobacteria</taxon>
        <taxon>Halobacteriales</taxon>
        <taxon>Halobacteriaceae</taxon>
    </lineage>
</organism>
<feature type="transmembrane region" description="Helical" evidence="2">
    <location>
        <begin position="25"/>
        <end position="50"/>
    </location>
</feature>
<evidence type="ECO:0000256" key="2">
    <source>
        <dbReference type="SAM" id="Phobius"/>
    </source>
</evidence>
<dbReference type="EMBL" id="BAAADU010000002">
    <property type="protein sequence ID" value="GAA0651211.1"/>
    <property type="molecule type" value="Genomic_DNA"/>
</dbReference>
<keyword evidence="2" id="KW-0472">Membrane</keyword>